<proteinExistence type="predicted"/>
<sequence>MPATRRFSRSLKPACYAVFTAAFFVFWLSIFSSTAASAQILNIQKFNCRLSKDDTETFTKIARYEAAFYDAVFETSVNDSLTININVFGRKDDFKKTPDGENAMHVSSDGYYLEKTGDVFVLKTDHANSTLLHEISHAFLHHNIKRPPKWFDEGLATYFGSLIVQDDKIFYTPVTGRIERIRELNEQGLLHLSDFLKNNTRNWGDDKKTITDQYTIAYSVIYFLVKTNLNLIKHLAVELKNGQATTASLAEMFGSMEFFENRYNNFYKQQH</sequence>
<dbReference type="RefSeq" id="WP_157569669.1">
    <property type="nucleotide sequence ID" value="NZ_WPIK01000025.1"/>
</dbReference>
<comment type="caution">
    <text evidence="1">The sequence shown here is derived from an EMBL/GenBank/DDBJ whole genome shotgun (WGS) entry which is preliminary data.</text>
</comment>
<evidence type="ECO:0000313" key="1">
    <source>
        <dbReference type="EMBL" id="MVN23439.1"/>
    </source>
</evidence>
<reference evidence="1 2" key="1">
    <citation type="submission" date="2019-12" db="EMBL/GenBank/DDBJ databases">
        <title>Mucilaginibacter sp. HMF7410 genome sequencing and assembly.</title>
        <authorList>
            <person name="Kang H."/>
            <person name="Cha I."/>
            <person name="Kim H."/>
            <person name="Joh K."/>
        </authorList>
    </citation>
    <scope>NUCLEOTIDE SEQUENCE [LARGE SCALE GENOMIC DNA]</scope>
    <source>
        <strain evidence="1 2">HMF7410</strain>
    </source>
</reference>
<organism evidence="1 2">
    <name type="scientific">Mucilaginibacter arboris</name>
    <dbReference type="NCBI Taxonomy" id="2682090"/>
    <lineage>
        <taxon>Bacteria</taxon>
        <taxon>Pseudomonadati</taxon>
        <taxon>Bacteroidota</taxon>
        <taxon>Sphingobacteriia</taxon>
        <taxon>Sphingobacteriales</taxon>
        <taxon>Sphingobacteriaceae</taxon>
        <taxon>Mucilaginibacter</taxon>
    </lineage>
</organism>
<protein>
    <recommendedName>
        <fullName evidence="3">DUF1570 domain-containing protein</fullName>
    </recommendedName>
</protein>
<name>A0A7K1T1K9_9SPHI</name>
<keyword evidence="2" id="KW-1185">Reference proteome</keyword>
<dbReference type="EMBL" id="WPIK01000025">
    <property type="protein sequence ID" value="MVN23439.1"/>
    <property type="molecule type" value="Genomic_DNA"/>
</dbReference>
<gene>
    <name evidence="1" type="ORF">GO621_18100</name>
</gene>
<evidence type="ECO:0000313" key="2">
    <source>
        <dbReference type="Proteomes" id="UP000462014"/>
    </source>
</evidence>
<accession>A0A7K1T1K9</accession>
<evidence type="ECO:0008006" key="3">
    <source>
        <dbReference type="Google" id="ProtNLM"/>
    </source>
</evidence>
<dbReference type="Proteomes" id="UP000462014">
    <property type="component" value="Unassembled WGS sequence"/>
</dbReference>
<dbReference type="AlphaFoldDB" id="A0A7K1T1K9"/>